<protein>
    <submittedName>
        <fullName evidence="1">Uncharacterized protein</fullName>
    </submittedName>
</protein>
<proteinExistence type="predicted"/>
<evidence type="ECO:0000313" key="1">
    <source>
        <dbReference type="EMBL" id="QQZ51248.1"/>
    </source>
</evidence>
<reference evidence="1" key="1">
    <citation type="submission" date="2021-01" db="EMBL/GenBank/DDBJ databases">
        <title>Genome sequence of Phenylobacterium sp. 20VBR1 isolated from a valley glaceir, Ny-Alesund, Svalbard.</title>
        <authorList>
            <person name="Thomas F.A."/>
            <person name="Krishnan K.P."/>
            <person name="Sinha R.K."/>
        </authorList>
    </citation>
    <scope>NUCLEOTIDE SEQUENCE</scope>
    <source>
        <strain evidence="1">20VBR1</strain>
    </source>
</reference>
<dbReference type="InterPro" id="IPR009057">
    <property type="entry name" value="Homeodomain-like_sf"/>
</dbReference>
<dbReference type="AlphaFoldDB" id="A0A974P5S7"/>
<organism evidence="1">
    <name type="scientific">Phenylobacterium glaciei</name>
    <dbReference type="NCBI Taxonomy" id="2803784"/>
    <lineage>
        <taxon>Bacteria</taxon>
        <taxon>Pseudomonadati</taxon>
        <taxon>Pseudomonadota</taxon>
        <taxon>Alphaproteobacteria</taxon>
        <taxon>Caulobacterales</taxon>
        <taxon>Caulobacteraceae</taxon>
        <taxon>Phenylobacterium</taxon>
    </lineage>
</organism>
<dbReference type="SUPFAM" id="SSF46689">
    <property type="entry name" value="Homeodomain-like"/>
    <property type="match status" value="1"/>
</dbReference>
<accession>A0A974P5S7</accession>
<name>A0A974P5S7_9CAUL</name>
<dbReference type="EMBL" id="CP068570">
    <property type="protein sequence ID" value="QQZ51248.1"/>
    <property type="molecule type" value="Genomic_DNA"/>
</dbReference>
<gene>
    <name evidence="1" type="ORF">JKL49_09205</name>
</gene>
<dbReference type="Gene3D" id="1.10.357.10">
    <property type="entry name" value="Tetracycline Repressor, domain 2"/>
    <property type="match status" value="1"/>
</dbReference>
<sequence length="59" mass="6512">MVDLADSRPVQRTKAALFDAFVELVLERRYDQLKVADIIARAGSGARPSTSTMRARTSC</sequence>